<dbReference type="RefSeq" id="WP_130483273.1">
    <property type="nucleotide sequence ID" value="NZ_SGWV01000011.1"/>
</dbReference>
<comment type="caution">
    <text evidence="1">The sequence shown here is derived from an EMBL/GenBank/DDBJ whole genome shotgun (WGS) entry which is preliminary data.</text>
</comment>
<keyword evidence="2" id="KW-1185">Reference proteome</keyword>
<accession>A0A4Q7LFB8</accession>
<gene>
    <name evidence="1" type="ORF">EV685_3479</name>
</gene>
<dbReference type="OrthoDB" id="9967073at2"/>
<name>A0A4Q7LFB8_9BURK</name>
<dbReference type="Proteomes" id="UP000293433">
    <property type="component" value="Unassembled WGS sequence"/>
</dbReference>
<evidence type="ECO:0000313" key="2">
    <source>
        <dbReference type="Proteomes" id="UP000293433"/>
    </source>
</evidence>
<evidence type="ECO:0000313" key="1">
    <source>
        <dbReference type="EMBL" id="RZS52287.1"/>
    </source>
</evidence>
<sequence length="93" mass="10196">MTPNRLEQVFARTRSGQVQVLRTERVTTLAQHLLMRFNGYSPLAMLVRGDEQTQALAALDELLAQGWIEAVVADEGAPTESQWGSIGALDPTT</sequence>
<proteinExistence type="predicted"/>
<dbReference type="EMBL" id="SGWV01000011">
    <property type="protein sequence ID" value="RZS52287.1"/>
    <property type="molecule type" value="Genomic_DNA"/>
</dbReference>
<dbReference type="AlphaFoldDB" id="A0A4Q7LFB8"/>
<organism evidence="1 2">
    <name type="scientific">Sphaerotilus mobilis</name>
    <dbReference type="NCBI Taxonomy" id="47994"/>
    <lineage>
        <taxon>Bacteria</taxon>
        <taxon>Pseudomonadati</taxon>
        <taxon>Pseudomonadota</taxon>
        <taxon>Betaproteobacteria</taxon>
        <taxon>Burkholderiales</taxon>
        <taxon>Sphaerotilaceae</taxon>
        <taxon>Sphaerotilus</taxon>
    </lineage>
</organism>
<protein>
    <submittedName>
        <fullName evidence="1">Uncharacterized protein</fullName>
    </submittedName>
</protein>
<reference evidence="1 2" key="1">
    <citation type="submission" date="2019-02" db="EMBL/GenBank/DDBJ databases">
        <title>Genomic Encyclopedia of Type Strains, Phase IV (KMG-IV): sequencing the most valuable type-strain genomes for metagenomic binning, comparative biology and taxonomic classification.</title>
        <authorList>
            <person name="Goeker M."/>
        </authorList>
    </citation>
    <scope>NUCLEOTIDE SEQUENCE [LARGE SCALE GENOMIC DNA]</scope>
    <source>
        <strain evidence="1 2">DSM 10617</strain>
    </source>
</reference>